<keyword evidence="2" id="KW-1185">Reference proteome</keyword>
<proteinExistence type="predicted"/>
<reference evidence="2" key="1">
    <citation type="submission" date="2016-11" db="EMBL/GenBank/DDBJ databases">
        <authorList>
            <person name="Varghese N."/>
            <person name="Submissions S."/>
        </authorList>
    </citation>
    <scope>NUCLEOTIDE SEQUENCE [LARGE SCALE GENOMIC DNA]</scope>
    <source>
        <strain evidence="2">313</strain>
    </source>
</reference>
<dbReference type="Pfam" id="PF09148">
    <property type="entry name" value="DUF1934"/>
    <property type="match status" value="1"/>
</dbReference>
<dbReference type="STRING" id="28230.SAMN05878443_0651"/>
<name>A0A1N6FJG5_9LACT</name>
<sequence>MVNIGIENYEVKQLDLSKGRAAQIHLETIISQGNETEKHVFDEAGKVVQMNSSYYIRFQETYESGVIPVTVKIDPSGIVTLTRKGETTTRMRFDKGERFETLYHTPQGEVKIETMTKNMQISYTDEPFSGRVYIEYDLFLGKEKLGDYKLQLLFTI</sequence>
<dbReference type="eggNOG" id="COG4506">
    <property type="taxonomic scope" value="Bacteria"/>
</dbReference>
<accession>A0A1N6FJG5</accession>
<organism evidence="1 2">
    <name type="scientific">Carnobacterium alterfunditum</name>
    <dbReference type="NCBI Taxonomy" id="28230"/>
    <lineage>
        <taxon>Bacteria</taxon>
        <taxon>Bacillati</taxon>
        <taxon>Bacillota</taxon>
        <taxon>Bacilli</taxon>
        <taxon>Lactobacillales</taxon>
        <taxon>Carnobacteriaceae</taxon>
        <taxon>Carnobacterium</taxon>
    </lineage>
</organism>
<evidence type="ECO:0000313" key="1">
    <source>
        <dbReference type="EMBL" id="SIN95409.1"/>
    </source>
</evidence>
<dbReference type="EMBL" id="FSRN01000001">
    <property type="protein sequence ID" value="SIN95409.1"/>
    <property type="molecule type" value="Genomic_DNA"/>
</dbReference>
<dbReference type="InterPro" id="IPR012674">
    <property type="entry name" value="Calycin"/>
</dbReference>
<dbReference type="Proteomes" id="UP000184758">
    <property type="component" value="Unassembled WGS sequence"/>
</dbReference>
<dbReference type="AlphaFoldDB" id="A0A1N6FJG5"/>
<protein>
    <submittedName>
        <fullName evidence="1">Uncharacterized beta-barrel protein YwiB, DUF1934 family</fullName>
    </submittedName>
</protein>
<dbReference type="RefSeq" id="WP_245792757.1">
    <property type="nucleotide sequence ID" value="NZ_FSRN01000001.1"/>
</dbReference>
<dbReference type="Gene3D" id="2.40.128.20">
    <property type="match status" value="1"/>
</dbReference>
<evidence type="ECO:0000313" key="2">
    <source>
        <dbReference type="Proteomes" id="UP000184758"/>
    </source>
</evidence>
<gene>
    <name evidence="1" type="ORF">SAMN05878443_0651</name>
</gene>
<dbReference type="InterPro" id="IPR015231">
    <property type="entry name" value="DUF1934"/>
</dbReference>
<dbReference type="SUPFAM" id="SSF50814">
    <property type="entry name" value="Lipocalins"/>
    <property type="match status" value="1"/>
</dbReference>